<dbReference type="SMART" id="SM00862">
    <property type="entry name" value="Trans_reg_C"/>
    <property type="match status" value="1"/>
</dbReference>
<evidence type="ECO:0000256" key="1">
    <source>
        <dbReference type="ARBA" id="ARBA00023125"/>
    </source>
</evidence>
<name>A0ABU1YTK8_ROSSA</name>
<dbReference type="PANTHER" id="PTHR47691:SF3">
    <property type="entry name" value="HTH-TYPE TRANSCRIPTIONAL REGULATOR RV0890C-RELATED"/>
    <property type="match status" value="1"/>
</dbReference>
<protein>
    <submittedName>
        <fullName evidence="4">ATPase/DNA-binding winged helix-turn-helix (WHTH) protein</fullName>
    </submittedName>
</protein>
<dbReference type="InterPro" id="IPR019734">
    <property type="entry name" value="TPR_rpt"/>
</dbReference>
<dbReference type="InterPro" id="IPR011990">
    <property type="entry name" value="TPR-like_helical_dom_sf"/>
</dbReference>
<dbReference type="Pfam" id="PF25872">
    <property type="entry name" value="HTH_77"/>
    <property type="match status" value="1"/>
</dbReference>
<feature type="domain" description="OmpR/PhoB-type" evidence="3">
    <location>
        <begin position="13"/>
        <end position="106"/>
    </location>
</feature>
<dbReference type="Pfam" id="PF13374">
    <property type="entry name" value="TPR_10"/>
    <property type="match status" value="1"/>
</dbReference>
<dbReference type="InterPro" id="IPR036388">
    <property type="entry name" value="WH-like_DNA-bd_sf"/>
</dbReference>
<dbReference type="SMART" id="SM00028">
    <property type="entry name" value="TPR"/>
    <property type="match status" value="4"/>
</dbReference>
<dbReference type="EMBL" id="JAVDXU010000004">
    <property type="protein sequence ID" value="MDR7272200.1"/>
    <property type="molecule type" value="Genomic_DNA"/>
</dbReference>
<dbReference type="InterPro" id="IPR058852">
    <property type="entry name" value="HTH_77"/>
</dbReference>
<dbReference type="Pfam" id="PF13424">
    <property type="entry name" value="TPR_12"/>
    <property type="match status" value="1"/>
</dbReference>
<dbReference type="CDD" id="cd00383">
    <property type="entry name" value="trans_reg_C"/>
    <property type="match status" value="1"/>
</dbReference>
<dbReference type="Gene3D" id="3.40.50.300">
    <property type="entry name" value="P-loop containing nucleotide triphosphate hydrolases"/>
    <property type="match status" value="1"/>
</dbReference>
<keyword evidence="5" id="KW-1185">Reference proteome</keyword>
<organism evidence="4 5">
    <name type="scientific">Roseateles saccharophilus</name>
    <name type="common">Pseudomonas saccharophila</name>
    <dbReference type="NCBI Taxonomy" id="304"/>
    <lineage>
        <taxon>Bacteria</taxon>
        <taxon>Pseudomonadati</taxon>
        <taxon>Pseudomonadota</taxon>
        <taxon>Betaproteobacteria</taxon>
        <taxon>Burkholderiales</taxon>
        <taxon>Sphaerotilaceae</taxon>
        <taxon>Roseateles</taxon>
    </lineage>
</organism>
<dbReference type="SUPFAM" id="SSF52540">
    <property type="entry name" value="P-loop containing nucleoside triphosphate hydrolases"/>
    <property type="match status" value="1"/>
</dbReference>
<dbReference type="SUPFAM" id="SSF48452">
    <property type="entry name" value="TPR-like"/>
    <property type="match status" value="1"/>
</dbReference>
<evidence type="ECO:0000313" key="4">
    <source>
        <dbReference type="EMBL" id="MDR7272200.1"/>
    </source>
</evidence>
<dbReference type="InterPro" id="IPR049945">
    <property type="entry name" value="AAA_22"/>
</dbReference>
<dbReference type="InterPro" id="IPR001867">
    <property type="entry name" value="OmpR/PhoB-type_DNA-bd"/>
</dbReference>
<comment type="caution">
    <text evidence="4">The sequence shown here is derived from an EMBL/GenBank/DDBJ whole genome shotgun (WGS) entry which is preliminary data.</text>
</comment>
<reference evidence="4 5" key="1">
    <citation type="submission" date="2023-07" db="EMBL/GenBank/DDBJ databases">
        <title>Sorghum-associated microbial communities from plants grown in Nebraska, USA.</title>
        <authorList>
            <person name="Schachtman D."/>
        </authorList>
    </citation>
    <scope>NUCLEOTIDE SEQUENCE [LARGE SCALE GENOMIC DNA]</scope>
    <source>
        <strain evidence="4 5">BE314</strain>
    </source>
</reference>
<dbReference type="Gene3D" id="1.10.10.10">
    <property type="entry name" value="Winged helix-like DNA-binding domain superfamily/Winged helix DNA-binding domain"/>
    <property type="match status" value="1"/>
</dbReference>
<evidence type="ECO:0000313" key="5">
    <source>
        <dbReference type="Proteomes" id="UP001180453"/>
    </source>
</evidence>
<keyword evidence="1 2" id="KW-0238">DNA-binding</keyword>
<dbReference type="InterPro" id="IPR027417">
    <property type="entry name" value="P-loop_NTPase"/>
</dbReference>
<dbReference type="Pfam" id="PF13401">
    <property type="entry name" value="AAA_22"/>
    <property type="match status" value="1"/>
</dbReference>
<dbReference type="SUPFAM" id="SSF46894">
    <property type="entry name" value="C-terminal effector domain of the bipartite response regulators"/>
    <property type="match status" value="1"/>
</dbReference>
<dbReference type="PROSITE" id="PS51755">
    <property type="entry name" value="OMPR_PHOB"/>
    <property type="match status" value="1"/>
</dbReference>
<dbReference type="Pfam" id="PF00486">
    <property type="entry name" value="Trans_reg_C"/>
    <property type="match status" value="1"/>
</dbReference>
<proteinExistence type="predicted"/>
<sequence length="811" mass="85959">MSPAEPVHGRLSREEGRIATFELRPAARLLLVEGQPAALGSRAFDVLLLLFERRHAPVSKEELLQTIWPGSVVEENTLQVHISALRKVLGAAAITTIAGRGYQFTAAVHADGEAAAPEPHRLPQPRTRFIGREETLSQCARLLASASLLTLTGTGGCGKTRLALQLAARQCTAFPDGAWFVDLAPVQDPQRVTAAVAAALGLREDAGLPLPQRLRAHLGPCRAVLVLDNCEHVIDAVAALADELISSCAGLKLIATSRESLGVAGEQIMPVRPLSLPSATDLAAVQACEAVRLFIDRAGLAQPDFVLDAGNAAAVADICRRLDGIALAIELAAARVAMLPVAQIGALLDDRFRFLTGGSRAVPRHQTLQATLDWSHAALTAEEQRLFRRLSVFVDGCTLDAAAEVADAGDDYAVLALLQRLHDKSLLEVVQAGAQGTRYRMLETVRQYAQDRLAGAGDAATARDLHLHYCVTLAQAAWGEMQGAGQGAWMLRLAQEQENLLAAHRWCEHAPGGEQAAVVLVACLWRYWVASAQLERGHALAETALARAGGDVEPLWHSRAHSALGQIAFRMGRYDQALAQAGRSLAIVAPLDDAEQTATGLGLLAKSLQAVGQVQGARSQFERACAVARTLASPYLLGINLNNLAELHRSQGELEAAGLCYEEAIAISRRLRSPGGLFVPLCNLARLSVACGNLDRARSLLLESLQLATAAELRGMGEDLLEVSAGLASAAGEPAAAARFAGAAQARMAQGGSQREPVDEAFVAPLMASARAALGNAAFAEAETLGQALSYEAAIGEVRRWLERPAATMRT</sequence>
<dbReference type="PANTHER" id="PTHR47691">
    <property type="entry name" value="REGULATOR-RELATED"/>
    <property type="match status" value="1"/>
</dbReference>
<evidence type="ECO:0000259" key="3">
    <source>
        <dbReference type="PROSITE" id="PS51755"/>
    </source>
</evidence>
<dbReference type="InterPro" id="IPR016032">
    <property type="entry name" value="Sig_transdc_resp-reg_C-effctor"/>
</dbReference>
<accession>A0ABU1YTK8</accession>
<dbReference type="Proteomes" id="UP001180453">
    <property type="component" value="Unassembled WGS sequence"/>
</dbReference>
<dbReference type="RefSeq" id="WP_310270886.1">
    <property type="nucleotide sequence ID" value="NZ_JAVDXU010000004.1"/>
</dbReference>
<gene>
    <name evidence="4" type="ORF">J2X20_004874</name>
</gene>
<feature type="DNA-binding region" description="OmpR/PhoB-type" evidence="2">
    <location>
        <begin position="13"/>
        <end position="106"/>
    </location>
</feature>
<evidence type="ECO:0000256" key="2">
    <source>
        <dbReference type="PROSITE-ProRule" id="PRU01091"/>
    </source>
</evidence>
<dbReference type="Gene3D" id="1.25.40.10">
    <property type="entry name" value="Tetratricopeptide repeat domain"/>
    <property type="match status" value="1"/>
</dbReference>